<gene>
    <name evidence="4" type="ORF">GF339_13720</name>
</gene>
<dbReference type="GO" id="GO:0015833">
    <property type="term" value="P:peptide transport"/>
    <property type="evidence" value="ECO:0007669"/>
    <property type="project" value="TreeGrafter"/>
</dbReference>
<sequence length="527" mass="60025">MLKHATWILVIVGVCVSLVGWGGTAAAAAPDSPGGAGVFKAAMTTNPPTLDAYLSSTTATRQVSIYMFETLVTFGDNYEIIPQLADSWTISEDRLTYTFTLRDGIKFHNGETLSAEDVEASFARYRAGALIGQRFDAVEAVTVIDPLTIEFTLTENMPLLVNLAMPTPFFAIYPKEISEQYGQDEVRGEDLIGTGPYKFLEWKPDVYVRLERFADYIPDERFETYSGFGGKRIPYFDEIQLIPAPEAASRIAGLETGEFDFAEAVPIASYEDLEDNPDIQPEILKPKWAIVLELNQGEPPMDDVRFRQALIYALDMDKVLQAVTLGRSEFYRTQPSIYYPEQKVFYTEAGSESYNNQDLDKVKELLEAVGYNNEPITYLSNRDFEWMYKACLSVADQWKEAGINVELQFMDWPSQIEKAKSLEGWHVNQTGWSPRFDPTQLYSSLSSQSVGAYNYSNPEMDALLNEINKGLPTEERQEVWRQIQKLVWEDVAIIRLGDYFELEATRANVQNYRPFYVTPRFWNVYRE</sequence>
<dbReference type="InterPro" id="IPR000914">
    <property type="entry name" value="SBP_5_dom"/>
</dbReference>
<reference evidence="4" key="1">
    <citation type="submission" date="2019-11" db="EMBL/GenBank/DDBJ databases">
        <title>Microbial mats filling the niche in hypersaline microbial mats.</title>
        <authorList>
            <person name="Wong H.L."/>
            <person name="Macleod F.I."/>
            <person name="White R.A. III"/>
            <person name="Burns B.P."/>
        </authorList>
    </citation>
    <scope>NUCLEOTIDE SEQUENCE</scope>
    <source>
        <strain evidence="4">Rbin_158</strain>
    </source>
</reference>
<dbReference type="GO" id="GO:0043190">
    <property type="term" value="C:ATP-binding cassette (ABC) transporter complex"/>
    <property type="evidence" value="ECO:0007669"/>
    <property type="project" value="InterPro"/>
</dbReference>
<dbReference type="InterPro" id="IPR030678">
    <property type="entry name" value="Peptide/Ni-bd"/>
</dbReference>
<name>A0A9D5JWX9_9BACT</name>
<dbReference type="GO" id="GO:1904680">
    <property type="term" value="F:peptide transmembrane transporter activity"/>
    <property type="evidence" value="ECO:0007669"/>
    <property type="project" value="TreeGrafter"/>
</dbReference>
<feature type="domain" description="Solute-binding protein family 5" evidence="3">
    <location>
        <begin position="79"/>
        <end position="448"/>
    </location>
</feature>
<dbReference type="PIRSF" id="PIRSF002741">
    <property type="entry name" value="MppA"/>
    <property type="match status" value="1"/>
</dbReference>
<dbReference type="PANTHER" id="PTHR30290">
    <property type="entry name" value="PERIPLASMIC BINDING COMPONENT OF ABC TRANSPORTER"/>
    <property type="match status" value="1"/>
</dbReference>
<dbReference type="EMBL" id="WJJP01000443">
    <property type="protein sequence ID" value="MBD3325638.1"/>
    <property type="molecule type" value="Genomic_DNA"/>
</dbReference>
<proteinExistence type="inferred from homology"/>
<dbReference type="PROSITE" id="PS01040">
    <property type="entry name" value="SBP_BACTERIAL_5"/>
    <property type="match status" value="1"/>
</dbReference>
<evidence type="ECO:0000313" key="4">
    <source>
        <dbReference type="EMBL" id="MBD3325638.1"/>
    </source>
</evidence>
<comment type="similarity">
    <text evidence="1">Belongs to the bacterial solute-binding protein 5 family.</text>
</comment>
<dbReference type="Gene3D" id="3.40.190.10">
    <property type="entry name" value="Periplasmic binding protein-like II"/>
    <property type="match status" value="1"/>
</dbReference>
<dbReference type="Gene3D" id="3.10.105.10">
    <property type="entry name" value="Dipeptide-binding Protein, Domain 3"/>
    <property type="match status" value="1"/>
</dbReference>
<evidence type="ECO:0000256" key="2">
    <source>
        <dbReference type="ARBA" id="ARBA00022729"/>
    </source>
</evidence>
<protein>
    <recommendedName>
        <fullName evidence="3">Solute-binding protein family 5 domain-containing protein</fullName>
    </recommendedName>
</protein>
<dbReference type="SUPFAM" id="SSF53850">
    <property type="entry name" value="Periplasmic binding protein-like II"/>
    <property type="match status" value="1"/>
</dbReference>
<dbReference type="PANTHER" id="PTHR30290:SF38">
    <property type="entry name" value="D,D-DIPEPTIDE-BINDING PERIPLASMIC PROTEIN DDPA-RELATED"/>
    <property type="match status" value="1"/>
</dbReference>
<dbReference type="InterPro" id="IPR039424">
    <property type="entry name" value="SBP_5"/>
</dbReference>
<dbReference type="GO" id="GO:0042597">
    <property type="term" value="C:periplasmic space"/>
    <property type="evidence" value="ECO:0007669"/>
    <property type="project" value="UniProtKB-ARBA"/>
</dbReference>
<evidence type="ECO:0000313" key="5">
    <source>
        <dbReference type="Proteomes" id="UP000649604"/>
    </source>
</evidence>
<dbReference type="Proteomes" id="UP000649604">
    <property type="component" value="Unassembled WGS sequence"/>
</dbReference>
<evidence type="ECO:0000259" key="3">
    <source>
        <dbReference type="Pfam" id="PF00496"/>
    </source>
</evidence>
<evidence type="ECO:0000256" key="1">
    <source>
        <dbReference type="ARBA" id="ARBA00005695"/>
    </source>
</evidence>
<organism evidence="4 5">
    <name type="scientific">candidate division KSB3 bacterium</name>
    <dbReference type="NCBI Taxonomy" id="2044937"/>
    <lineage>
        <taxon>Bacteria</taxon>
        <taxon>candidate division KSB3</taxon>
    </lineage>
</organism>
<accession>A0A9D5JWX9</accession>
<dbReference type="Pfam" id="PF00496">
    <property type="entry name" value="SBP_bac_5"/>
    <property type="match status" value="1"/>
</dbReference>
<comment type="caution">
    <text evidence="4">The sequence shown here is derived from an EMBL/GenBank/DDBJ whole genome shotgun (WGS) entry which is preliminary data.</text>
</comment>
<keyword evidence="2" id="KW-0732">Signal</keyword>
<dbReference type="AlphaFoldDB" id="A0A9D5JWX9"/>
<dbReference type="InterPro" id="IPR023765">
    <property type="entry name" value="SBP_5_CS"/>
</dbReference>